<protein>
    <submittedName>
        <fullName evidence="1">Uncharacterized protein</fullName>
    </submittedName>
</protein>
<comment type="caution">
    <text evidence="1">The sequence shown here is derived from an EMBL/GenBank/DDBJ whole genome shotgun (WGS) entry which is preliminary data.</text>
</comment>
<dbReference type="EMBL" id="JAHXZJ010002609">
    <property type="protein sequence ID" value="KAH0540688.1"/>
    <property type="molecule type" value="Genomic_DNA"/>
</dbReference>
<evidence type="ECO:0000313" key="2">
    <source>
        <dbReference type="Proteomes" id="UP000826195"/>
    </source>
</evidence>
<dbReference type="Proteomes" id="UP000826195">
    <property type="component" value="Unassembled WGS sequence"/>
</dbReference>
<proteinExistence type="predicted"/>
<keyword evidence="2" id="KW-1185">Reference proteome</keyword>
<evidence type="ECO:0000313" key="1">
    <source>
        <dbReference type="EMBL" id="KAH0540688.1"/>
    </source>
</evidence>
<sequence length="71" mass="8426">MKEDRYKKDYLDYIKFTDVKSRQQSEIYICRSYVYLGSILYGWSRVSELQRIWNSEEYVGVGGVESGGLIR</sequence>
<organism evidence="1 2">
    <name type="scientific">Cotesia glomerata</name>
    <name type="common">Lepidopteran parasitic wasp</name>
    <name type="synonym">Apanteles glomeratus</name>
    <dbReference type="NCBI Taxonomy" id="32391"/>
    <lineage>
        <taxon>Eukaryota</taxon>
        <taxon>Metazoa</taxon>
        <taxon>Ecdysozoa</taxon>
        <taxon>Arthropoda</taxon>
        <taxon>Hexapoda</taxon>
        <taxon>Insecta</taxon>
        <taxon>Pterygota</taxon>
        <taxon>Neoptera</taxon>
        <taxon>Endopterygota</taxon>
        <taxon>Hymenoptera</taxon>
        <taxon>Apocrita</taxon>
        <taxon>Ichneumonoidea</taxon>
        <taxon>Braconidae</taxon>
        <taxon>Microgastrinae</taxon>
        <taxon>Cotesia</taxon>
    </lineage>
</organism>
<gene>
    <name evidence="1" type="ORF">KQX54_019119</name>
</gene>
<reference evidence="1 2" key="1">
    <citation type="journal article" date="2021" name="J. Hered.">
        <title>A chromosome-level genome assembly of the parasitoid wasp, Cotesia glomerata (Hymenoptera: Braconidae).</title>
        <authorList>
            <person name="Pinto B.J."/>
            <person name="Weis J.J."/>
            <person name="Gamble T."/>
            <person name="Ode P.J."/>
            <person name="Paul R."/>
            <person name="Zaspel J.M."/>
        </authorList>
    </citation>
    <scope>NUCLEOTIDE SEQUENCE [LARGE SCALE GENOMIC DNA]</scope>
    <source>
        <strain evidence="1">CgM1</strain>
    </source>
</reference>
<name>A0AAV7I0X8_COTGL</name>
<dbReference type="AlphaFoldDB" id="A0AAV7I0X8"/>
<accession>A0AAV7I0X8</accession>